<dbReference type="PANTHER" id="PTHR43280">
    <property type="entry name" value="ARAC-FAMILY TRANSCRIPTIONAL REGULATOR"/>
    <property type="match status" value="1"/>
</dbReference>
<keyword evidence="6" id="KW-1185">Reference proteome</keyword>
<name>A0A926DNX4_9FIRM</name>
<dbReference type="GO" id="GO:0003700">
    <property type="term" value="F:DNA-binding transcription factor activity"/>
    <property type="evidence" value="ECO:0007669"/>
    <property type="project" value="InterPro"/>
</dbReference>
<gene>
    <name evidence="5" type="ORF">H8698_10505</name>
</gene>
<comment type="caution">
    <text evidence="5">The sequence shown here is derived from an EMBL/GenBank/DDBJ whole genome shotgun (WGS) entry which is preliminary data.</text>
</comment>
<proteinExistence type="predicted"/>
<organism evidence="5 6">
    <name type="scientific">Congzhengia minquanensis</name>
    <dbReference type="NCBI Taxonomy" id="2763657"/>
    <lineage>
        <taxon>Bacteria</taxon>
        <taxon>Bacillati</taxon>
        <taxon>Bacillota</taxon>
        <taxon>Clostridia</taxon>
        <taxon>Eubacteriales</taxon>
        <taxon>Oscillospiraceae</taxon>
        <taxon>Congzhengia</taxon>
    </lineage>
</organism>
<evidence type="ECO:0000256" key="1">
    <source>
        <dbReference type="ARBA" id="ARBA00023015"/>
    </source>
</evidence>
<dbReference type="Pfam" id="PF12833">
    <property type="entry name" value="HTH_18"/>
    <property type="match status" value="1"/>
</dbReference>
<dbReference type="PANTHER" id="PTHR43280:SF2">
    <property type="entry name" value="HTH-TYPE TRANSCRIPTIONAL REGULATOR EXSA"/>
    <property type="match status" value="1"/>
</dbReference>
<dbReference type="SUPFAM" id="SSF46689">
    <property type="entry name" value="Homeodomain-like"/>
    <property type="match status" value="1"/>
</dbReference>
<keyword evidence="2" id="KW-0238">DNA-binding</keyword>
<dbReference type="PROSITE" id="PS01124">
    <property type="entry name" value="HTH_ARAC_FAMILY_2"/>
    <property type="match status" value="1"/>
</dbReference>
<dbReference type="AlphaFoldDB" id="A0A926DNX4"/>
<dbReference type="SUPFAM" id="SSF51182">
    <property type="entry name" value="RmlC-like cupins"/>
    <property type="match status" value="1"/>
</dbReference>
<dbReference type="Gene3D" id="1.10.10.60">
    <property type="entry name" value="Homeodomain-like"/>
    <property type="match status" value="1"/>
</dbReference>
<keyword evidence="1" id="KW-0805">Transcription regulation</keyword>
<evidence type="ECO:0000313" key="5">
    <source>
        <dbReference type="EMBL" id="MBC8541408.1"/>
    </source>
</evidence>
<dbReference type="CDD" id="cd02208">
    <property type="entry name" value="cupin_RmlC-like"/>
    <property type="match status" value="1"/>
</dbReference>
<dbReference type="InterPro" id="IPR018062">
    <property type="entry name" value="HTH_AraC-typ_CS"/>
</dbReference>
<dbReference type="InterPro" id="IPR014710">
    <property type="entry name" value="RmlC-like_jellyroll"/>
</dbReference>
<evidence type="ECO:0000256" key="3">
    <source>
        <dbReference type="ARBA" id="ARBA00023163"/>
    </source>
</evidence>
<protein>
    <submittedName>
        <fullName evidence="5">Helix-turn-helix domain-containing protein</fullName>
    </submittedName>
</protein>
<evidence type="ECO:0000259" key="4">
    <source>
        <dbReference type="PROSITE" id="PS01124"/>
    </source>
</evidence>
<dbReference type="SMART" id="SM00342">
    <property type="entry name" value="HTH_ARAC"/>
    <property type="match status" value="1"/>
</dbReference>
<dbReference type="GO" id="GO:0043565">
    <property type="term" value="F:sequence-specific DNA binding"/>
    <property type="evidence" value="ECO:0007669"/>
    <property type="project" value="InterPro"/>
</dbReference>
<sequence length="269" mass="31635">MEKTKNVDVMLERELPTPFRMFHLFERKPHYEMDFHQHETFYHVNLVLSGEVRVICKNETANIHQNQVFVVPPGLIHKLQSNGGYRQFGIDLTLEHKQEELAVLARGAFENQFTVTPVRSVTERFSSLEEKMRNPMPLNLLNLLNFAERIVIDTMEAVLNQKKESFSEKVTKILQERDPFRLTVTDICRLLNYSKSQIERISNRELGCGMMEYINNIRMNEICTLLRWSDMPLAQIAEKTGLYDASHLITFFKRHMGTTPGRYRKDRQK</sequence>
<dbReference type="RefSeq" id="WP_249313455.1">
    <property type="nucleotide sequence ID" value="NZ_JACRSU010000004.1"/>
</dbReference>
<dbReference type="Pfam" id="PF02311">
    <property type="entry name" value="AraC_binding"/>
    <property type="match status" value="1"/>
</dbReference>
<evidence type="ECO:0000313" key="6">
    <source>
        <dbReference type="Proteomes" id="UP000611762"/>
    </source>
</evidence>
<keyword evidence="3" id="KW-0804">Transcription</keyword>
<dbReference type="InterPro" id="IPR018060">
    <property type="entry name" value="HTH_AraC"/>
</dbReference>
<feature type="domain" description="HTH araC/xylS-type" evidence="4">
    <location>
        <begin position="168"/>
        <end position="266"/>
    </location>
</feature>
<dbReference type="Proteomes" id="UP000611762">
    <property type="component" value="Unassembled WGS sequence"/>
</dbReference>
<dbReference type="Gene3D" id="2.60.120.10">
    <property type="entry name" value="Jelly Rolls"/>
    <property type="match status" value="1"/>
</dbReference>
<reference evidence="5" key="1">
    <citation type="submission" date="2020-08" db="EMBL/GenBank/DDBJ databases">
        <title>Genome public.</title>
        <authorList>
            <person name="Liu C."/>
            <person name="Sun Q."/>
        </authorList>
    </citation>
    <scope>NUCLEOTIDE SEQUENCE</scope>
    <source>
        <strain evidence="5">H8</strain>
    </source>
</reference>
<dbReference type="InterPro" id="IPR011051">
    <property type="entry name" value="RmlC_Cupin_sf"/>
</dbReference>
<dbReference type="InterPro" id="IPR003313">
    <property type="entry name" value="AraC-bd"/>
</dbReference>
<dbReference type="InterPro" id="IPR009057">
    <property type="entry name" value="Homeodomain-like_sf"/>
</dbReference>
<dbReference type="EMBL" id="JACRSU010000004">
    <property type="protein sequence ID" value="MBC8541408.1"/>
    <property type="molecule type" value="Genomic_DNA"/>
</dbReference>
<accession>A0A926DNX4</accession>
<evidence type="ECO:0000256" key="2">
    <source>
        <dbReference type="ARBA" id="ARBA00023125"/>
    </source>
</evidence>
<dbReference type="PROSITE" id="PS00041">
    <property type="entry name" value="HTH_ARAC_FAMILY_1"/>
    <property type="match status" value="1"/>
</dbReference>